<feature type="transmembrane region" description="Helical" evidence="6">
    <location>
        <begin position="163"/>
        <end position="182"/>
    </location>
</feature>
<evidence type="ECO:0000256" key="4">
    <source>
        <dbReference type="ARBA" id="ARBA00023136"/>
    </source>
</evidence>
<name>A0ABU2RDL7_9ACTN</name>
<comment type="subcellular location">
    <subcellularLocation>
        <location evidence="1">Cell membrane</location>
        <topology evidence="1">Multi-pass membrane protein</topology>
    </subcellularLocation>
</comment>
<feature type="transmembrane region" description="Helical" evidence="6">
    <location>
        <begin position="305"/>
        <end position="323"/>
    </location>
</feature>
<evidence type="ECO:0000256" key="3">
    <source>
        <dbReference type="ARBA" id="ARBA00022989"/>
    </source>
</evidence>
<feature type="transmembrane region" description="Helical" evidence="6">
    <location>
        <begin position="335"/>
        <end position="352"/>
    </location>
</feature>
<sequence length="476" mass="47107">MSAAHRRITLAGSVVGAAVVALDGTVLTVVQPTLQKELHASFAQVQWTSTSYLIAVAGLLVLAGRLGDRYGHRRLFAVGILGFGAASAGIGLASGIGTVIVLRVAQGAFGALLQPATLGMLRAAFPPDRLGMPIALRTSAIGLAAATGPLVGGALAVHHGWRAAFFLNVPPALVIGLLVLAVPEPAPQAAASTGQRPPARLDLPGAGLLAFTVGGLVYALAGVSGDGGAGAFATGLAAAVAAGLLFAGRQRRAPDPLVPPGVLASPAVVSGLGVLVAASAALYGSLFTGVYHLQDVLGLDPLRCALVALPGPVAMVVAAPLSVPPTRRYGPRRTAVGAMFLLALGDLLLSRLGAESGTTPICVAFLMVGAGFGTVMVVATDVVVRQAPERHAGVAGGLQQTAMNIGPALGVAAATALLALGTPGATASGSREALLHAVPPTLAVLATVAVAGALSARGLPGRTPVAPQGHTVRVRD</sequence>
<dbReference type="CDD" id="cd17321">
    <property type="entry name" value="MFS_MMR_MDR_like"/>
    <property type="match status" value="1"/>
</dbReference>
<feature type="transmembrane region" description="Helical" evidence="6">
    <location>
        <begin position="433"/>
        <end position="454"/>
    </location>
</feature>
<dbReference type="PROSITE" id="PS50850">
    <property type="entry name" value="MFS"/>
    <property type="match status" value="1"/>
</dbReference>
<dbReference type="Gene3D" id="1.20.1720.10">
    <property type="entry name" value="Multidrug resistance protein D"/>
    <property type="match status" value="1"/>
</dbReference>
<feature type="transmembrane region" description="Helical" evidence="6">
    <location>
        <begin position="268"/>
        <end position="293"/>
    </location>
</feature>
<keyword evidence="2 6" id="KW-0812">Transmembrane</keyword>
<organism evidence="8 9">
    <name type="scientific">Streptomyces salyersiae</name>
    <dbReference type="NCBI Taxonomy" id="3075530"/>
    <lineage>
        <taxon>Bacteria</taxon>
        <taxon>Bacillati</taxon>
        <taxon>Actinomycetota</taxon>
        <taxon>Actinomycetes</taxon>
        <taxon>Kitasatosporales</taxon>
        <taxon>Streptomycetaceae</taxon>
        <taxon>Streptomyces</taxon>
    </lineage>
</organism>
<dbReference type="InterPro" id="IPR011701">
    <property type="entry name" value="MFS"/>
</dbReference>
<dbReference type="Proteomes" id="UP001183777">
    <property type="component" value="Unassembled WGS sequence"/>
</dbReference>
<comment type="caution">
    <text evidence="8">The sequence shown here is derived from an EMBL/GenBank/DDBJ whole genome shotgun (WGS) entry which is preliminary data.</text>
</comment>
<dbReference type="RefSeq" id="WP_311655122.1">
    <property type="nucleotide sequence ID" value="NZ_JAVREX010000002.1"/>
</dbReference>
<dbReference type="EMBL" id="JAVREX010000002">
    <property type="protein sequence ID" value="MDT0426957.1"/>
    <property type="molecule type" value="Genomic_DNA"/>
</dbReference>
<dbReference type="Pfam" id="PF07690">
    <property type="entry name" value="MFS_1"/>
    <property type="match status" value="1"/>
</dbReference>
<evidence type="ECO:0000256" key="5">
    <source>
        <dbReference type="ARBA" id="ARBA00023251"/>
    </source>
</evidence>
<accession>A0ABU2RDL7</accession>
<protein>
    <submittedName>
        <fullName evidence="8">MFS transporter</fullName>
    </submittedName>
</protein>
<dbReference type="PANTHER" id="PTHR42718:SF42">
    <property type="entry name" value="EXPORT PROTEIN"/>
    <property type="match status" value="1"/>
</dbReference>
<feature type="transmembrane region" description="Helical" evidence="6">
    <location>
        <begin position="75"/>
        <end position="102"/>
    </location>
</feature>
<dbReference type="SUPFAM" id="SSF103473">
    <property type="entry name" value="MFS general substrate transporter"/>
    <property type="match status" value="1"/>
</dbReference>
<evidence type="ECO:0000256" key="1">
    <source>
        <dbReference type="ARBA" id="ARBA00004651"/>
    </source>
</evidence>
<feature type="transmembrane region" description="Helical" evidence="6">
    <location>
        <begin position="203"/>
        <end position="221"/>
    </location>
</feature>
<feature type="transmembrane region" description="Helical" evidence="6">
    <location>
        <begin position="134"/>
        <end position="157"/>
    </location>
</feature>
<evidence type="ECO:0000313" key="8">
    <source>
        <dbReference type="EMBL" id="MDT0426957.1"/>
    </source>
</evidence>
<feature type="transmembrane region" description="Helical" evidence="6">
    <location>
        <begin position="405"/>
        <end position="427"/>
    </location>
</feature>
<keyword evidence="9" id="KW-1185">Reference proteome</keyword>
<evidence type="ECO:0000259" key="7">
    <source>
        <dbReference type="PROSITE" id="PS50850"/>
    </source>
</evidence>
<feature type="transmembrane region" description="Helical" evidence="6">
    <location>
        <begin position="227"/>
        <end position="247"/>
    </location>
</feature>
<reference evidence="9" key="1">
    <citation type="submission" date="2023-07" db="EMBL/GenBank/DDBJ databases">
        <title>30 novel species of actinomycetes from the DSMZ collection.</title>
        <authorList>
            <person name="Nouioui I."/>
        </authorList>
    </citation>
    <scope>NUCLEOTIDE SEQUENCE [LARGE SCALE GENOMIC DNA]</scope>
    <source>
        <strain evidence="9">DSM 41770</strain>
    </source>
</reference>
<evidence type="ECO:0000256" key="6">
    <source>
        <dbReference type="SAM" id="Phobius"/>
    </source>
</evidence>
<gene>
    <name evidence="8" type="ORF">RM649_04765</name>
</gene>
<evidence type="ECO:0000256" key="2">
    <source>
        <dbReference type="ARBA" id="ARBA00022692"/>
    </source>
</evidence>
<evidence type="ECO:0000313" key="9">
    <source>
        <dbReference type="Proteomes" id="UP001183777"/>
    </source>
</evidence>
<keyword evidence="4 6" id="KW-0472">Membrane</keyword>
<dbReference type="Gene3D" id="1.20.1250.20">
    <property type="entry name" value="MFS general substrate transporter like domains"/>
    <property type="match status" value="1"/>
</dbReference>
<proteinExistence type="predicted"/>
<keyword evidence="5" id="KW-0046">Antibiotic resistance</keyword>
<dbReference type="InterPro" id="IPR036259">
    <property type="entry name" value="MFS_trans_sf"/>
</dbReference>
<feature type="transmembrane region" description="Helical" evidence="6">
    <location>
        <begin position="45"/>
        <end position="63"/>
    </location>
</feature>
<feature type="transmembrane region" description="Helical" evidence="6">
    <location>
        <begin position="358"/>
        <end position="384"/>
    </location>
</feature>
<feature type="domain" description="Major facilitator superfamily (MFS) profile" evidence="7">
    <location>
        <begin position="9"/>
        <end position="464"/>
    </location>
</feature>
<dbReference type="PANTHER" id="PTHR42718">
    <property type="entry name" value="MAJOR FACILITATOR SUPERFAMILY MULTIDRUG TRANSPORTER MFSC"/>
    <property type="match status" value="1"/>
</dbReference>
<dbReference type="InterPro" id="IPR020846">
    <property type="entry name" value="MFS_dom"/>
</dbReference>
<keyword evidence="3 6" id="KW-1133">Transmembrane helix</keyword>